<dbReference type="EMBL" id="LUUI01000126">
    <property type="protein sequence ID" value="OAI12839.1"/>
    <property type="molecule type" value="Genomic_DNA"/>
</dbReference>
<reference evidence="9 10" key="1">
    <citation type="submission" date="2016-03" db="EMBL/GenBank/DDBJ databases">
        <authorList>
            <person name="Ploux O."/>
        </authorList>
    </citation>
    <scope>NUCLEOTIDE SEQUENCE [LARGE SCALE GENOMIC DNA]</scope>
    <source>
        <strain evidence="9 10">R-45370</strain>
    </source>
</reference>
<dbReference type="RefSeq" id="WP_066984922.1">
    <property type="nucleotide sequence ID" value="NZ_LUUI01000126.1"/>
</dbReference>
<evidence type="ECO:0000256" key="1">
    <source>
        <dbReference type="ARBA" id="ARBA00004117"/>
    </source>
</evidence>
<keyword evidence="10" id="KW-1185">Reference proteome</keyword>
<proteinExistence type="inferred from homology"/>
<dbReference type="InterPro" id="IPR012836">
    <property type="entry name" value="FlgF"/>
</dbReference>
<keyword evidence="3 6" id="KW-0975">Bacterial flagellum</keyword>
<dbReference type="SUPFAM" id="SSF117143">
    <property type="entry name" value="Flagellar hook protein flgE"/>
    <property type="match status" value="1"/>
</dbReference>
<evidence type="ECO:0000256" key="4">
    <source>
        <dbReference type="ARBA" id="ARBA00038560"/>
    </source>
</evidence>
<accession>A0A177N6J2</accession>
<evidence type="ECO:0000313" key="10">
    <source>
        <dbReference type="Proteomes" id="UP000078476"/>
    </source>
</evidence>
<dbReference type="Proteomes" id="UP000078476">
    <property type="component" value="Unassembled WGS sequence"/>
</dbReference>
<dbReference type="GO" id="GO:0030694">
    <property type="term" value="C:bacterial-type flagellum basal body, rod"/>
    <property type="evidence" value="ECO:0007669"/>
    <property type="project" value="UniProtKB-UniRule"/>
</dbReference>
<evidence type="ECO:0000259" key="7">
    <source>
        <dbReference type="Pfam" id="PF06429"/>
    </source>
</evidence>
<dbReference type="NCBIfam" id="TIGR03506">
    <property type="entry name" value="FlgEFG_subfam"/>
    <property type="match status" value="1"/>
</dbReference>
<dbReference type="AlphaFoldDB" id="A0A177N6J2"/>
<evidence type="ECO:0000256" key="2">
    <source>
        <dbReference type="ARBA" id="ARBA00009677"/>
    </source>
</evidence>
<keyword evidence="9" id="KW-0282">Flagellum</keyword>
<dbReference type="STRING" id="980561.A1359_13125"/>
<dbReference type="PANTHER" id="PTHR30435:SF18">
    <property type="entry name" value="FLAGELLAR BASAL-BODY ROD PROTEIN FLGF"/>
    <property type="match status" value="1"/>
</dbReference>
<dbReference type="PANTHER" id="PTHR30435">
    <property type="entry name" value="FLAGELLAR PROTEIN"/>
    <property type="match status" value="1"/>
</dbReference>
<sequence length="249" mass="26409">MDRSLYIAMNGAKQTLLAQTANANNLANTQTAGFKSDLEQFRAMPTFGPGYPSRVYAMTERPGSDMSSGSLQTTGRDLDVAVSGDGWFAVKGKDGSEAYTRAGDLRITTQGLLENGAGQQMMGEQGQPIAIPPAQKVEIGVDGTISIIPQGSNATTLVVLDRLKMVNPGNENMEKGEDGLLHLKNAGGPPLTADANLKLMPGVLEGSNVNPMSAMVEMIELSRNFELQTKVMKNVDDLAGATTKLMQMA</sequence>
<feature type="domain" description="Flagellar hook protein FlgE/F/G-like D1" evidence="8">
    <location>
        <begin position="81"/>
        <end position="146"/>
    </location>
</feature>
<protein>
    <recommendedName>
        <fullName evidence="5 6">Flagellar basal-body rod protein FlgF</fullName>
    </recommendedName>
</protein>
<comment type="subcellular location">
    <subcellularLocation>
        <location evidence="1 6">Bacterial flagellum basal body</location>
    </subcellularLocation>
</comment>
<gene>
    <name evidence="9" type="ORF">A1359_13125</name>
</gene>
<dbReference type="InterPro" id="IPR037925">
    <property type="entry name" value="FlgE/F/G-like"/>
</dbReference>
<dbReference type="GO" id="GO:0071978">
    <property type="term" value="P:bacterial-type flagellum-dependent swarming motility"/>
    <property type="evidence" value="ECO:0007669"/>
    <property type="project" value="TreeGrafter"/>
</dbReference>
<evidence type="ECO:0000313" key="9">
    <source>
        <dbReference type="EMBL" id="OAI12839.1"/>
    </source>
</evidence>
<evidence type="ECO:0000256" key="3">
    <source>
        <dbReference type="ARBA" id="ARBA00023143"/>
    </source>
</evidence>
<dbReference type="InterPro" id="IPR010930">
    <property type="entry name" value="Flg_bb/hook_C_dom"/>
</dbReference>
<comment type="subunit">
    <text evidence="4 6">The basal body constitutes a major portion of the flagellar organelle and consists of five rings (E,L,P,S, and M) mounted on a central rod. The rod consists of about 26 subunits of FlgG in the distal portion, and FlgB, FlgC and FlgF are thought to build up the proximal portion of the rod with about 6 subunits each.</text>
</comment>
<evidence type="ECO:0000259" key="8">
    <source>
        <dbReference type="Pfam" id="PF22692"/>
    </source>
</evidence>
<dbReference type="NCBIfam" id="NF009280">
    <property type="entry name" value="PRK12640.1"/>
    <property type="match status" value="1"/>
</dbReference>
<evidence type="ECO:0000256" key="6">
    <source>
        <dbReference type="RuleBase" id="RU362116"/>
    </source>
</evidence>
<dbReference type="NCBIfam" id="TIGR02490">
    <property type="entry name" value="flgF"/>
    <property type="match status" value="1"/>
</dbReference>
<dbReference type="InterPro" id="IPR020013">
    <property type="entry name" value="Flagellar_FlgE/F/G"/>
</dbReference>
<dbReference type="Pfam" id="PF22692">
    <property type="entry name" value="LlgE_F_G_D1"/>
    <property type="match status" value="1"/>
</dbReference>
<name>A0A177N6J2_9GAMM</name>
<evidence type="ECO:0000256" key="5">
    <source>
        <dbReference type="ARBA" id="ARBA00040228"/>
    </source>
</evidence>
<feature type="domain" description="Flagellar basal-body/hook protein C-terminal" evidence="7">
    <location>
        <begin position="201"/>
        <end position="245"/>
    </location>
</feature>
<dbReference type="Pfam" id="PF06429">
    <property type="entry name" value="Flg_bbr_C"/>
    <property type="match status" value="1"/>
</dbReference>
<comment type="similarity">
    <text evidence="2 6">Belongs to the flagella basal body rod proteins family.</text>
</comment>
<dbReference type="InterPro" id="IPR053967">
    <property type="entry name" value="LlgE_F_G-like_D1"/>
</dbReference>
<organism evidence="9 10">
    <name type="scientific">Methylomonas lenta</name>
    <dbReference type="NCBI Taxonomy" id="980561"/>
    <lineage>
        <taxon>Bacteria</taxon>
        <taxon>Pseudomonadati</taxon>
        <taxon>Pseudomonadota</taxon>
        <taxon>Gammaproteobacteria</taxon>
        <taxon>Methylococcales</taxon>
        <taxon>Methylococcaceae</taxon>
        <taxon>Methylomonas</taxon>
    </lineage>
</organism>
<dbReference type="OrthoDB" id="9804559at2"/>
<keyword evidence="9" id="KW-0966">Cell projection</keyword>
<keyword evidence="9" id="KW-0969">Cilium</keyword>
<comment type="caution">
    <text evidence="9">The sequence shown here is derived from an EMBL/GenBank/DDBJ whole genome shotgun (WGS) entry which is preliminary data.</text>
</comment>